<feature type="compositionally biased region" description="Acidic residues" evidence="1">
    <location>
        <begin position="9"/>
        <end position="26"/>
    </location>
</feature>
<feature type="region of interest" description="Disordered" evidence="1">
    <location>
        <begin position="1"/>
        <end position="59"/>
    </location>
</feature>
<dbReference type="InterPro" id="IPR058276">
    <property type="entry name" value="DUF7970"/>
</dbReference>
<proteinExistence type="predicted"/>
<gene>
    <name evidence="2" type="ORF">GCM10009066_21620</name>
</gene>
<evidence type="ECO:0000313" key="3">
    <source>
        <dbReference type="Proteomes" id="UP001500837"/>
    </source>
</evidence>
<evidence type="ECO:0000313" key="2">
    <source>
        <dbReference type="EMBL" id="GAA0307647.1"/>
    </source>
</evidence>
<reference evidence="2 3" key="1">
    <citation type="journal article" date="2019" name="Int. J. Syst. Evol. Microbiol.">
        <title>The Global Catalogue of Microorganisms (GCM) 10K type strain sequencing project: providing services to taxonomists for standard genome sequencing and annotation.</title>
        <authorList>
            <consortium name="The Broad Institute Genomics Platform"/>
            <consortium name="The Broad Institute Genome Sequencing Center for Infectious Disease"/>
            <person name="Wu L."/>
            <person name="Ma J."/>
        </authorList>
    </citation>
    <scope>NUCLEOTIDE SEQUENCE [LARGE SCALE GENOMIC DNA]</scope>
    <source>
        <strain evidence="2 3">JCM 16330</strain>
    </source>
</reference>
<feature type="compositionally biased region" description="Low complexity" evidence="1">
    <location>
        <begin position="27"/>
        <end position="56"/>
    </location>
</feature>
<sequence length="138" mass="15201">MKPGASDPFADDETETDQEPTDDADGPAEAAETATTDATGEGDTGDAAAGNDGAGDVPSEFEFPYIYRRDKVKDERPDVHQLFVRDETDTLARDAERDLEKLLGEDVYRLDAREAIYLAGMRHLDDAADVLRSWGYDR</sequence>
<dbReference type="EMBL" id="BAAABL010000067">
    <property type="protein sequence ID" value="GAA0307647.1"/>
    <property type="molecule type" value="Genomic_DNA"/>
</dbReference>
<dbReference type="Proteomes" id="UP001500837">
    <property type="component" value="Unassembled WGS sequence"/>
</dbReference>
<organism evidence="2 3">
    <name type="scientific">Halarchaeum salinum</name>
    <dbReference type="NCBI Taxonomy" id="489912"/>
    <lineage>
        <taxon>Archaea</taxon>
        <taxon>Methanobacteriati</taxon>
        <taxon>Methanobacteriota</taxon>
        <taxon>Stenosarchaea group</taxon>
        <taxon>Halobacteria</taxon>
        <taxon>Halobacteriales</taxon>
        <taxon>Halobacteriaceae</taxon>
    </lineage>
</organism>
<evidence type="ECO:0000256" key="1">
    <source>
        <dbReference type="SAM" id="MobiDB-lite"/>
    </source>
</evidence>
<protein>
    <submittedName>
        <fullName evidence="2">Uncharacterized protein</fullName>
    </submittedName>
</protein>
<keyword evidence="3" id="KW-1185">Reference proteome</keyword>
<dbReference type="RefSeq" id="WP_211312039.1">
    <property type="nucleotide sequence ID" value="NZ_BAAABL010000067.1"/>
</dbReference>
<comment type="caution">
    <text evidence="2">The sequence shown here is derived from an EMBL/GenBank/DDBJ whole genome shotgun (WGS) entry which is preliminary data.</text>
</comment>
<dbReference type="AlphaFoldDB" id="A0AAV3SA98"/>
<accession>A0AAV3SA98</accession>
<name>A0AAV3SA98_9EURY</name>
<dbReference type="Pfam" id="PF25925">
    <property type="entry name" value="DUF7970"/>
    <property type="match status" value="1"/>
</dbReference>